<proteinExistence type="predicted"/>
<dbReference type="EMBL" id="BDSP01000040">
    <property type="protein sequence ID" value="GAX11309.1"/>
    <property type="molecule type" value="Genomic_DNA"/>
</dbReference>
<accession>A0A1Z5JBH3</accession>
<dbReference type="InParanoid" id="A0A1Z5JBH3"/>
<evidence type="ECO:0000313" key="2">
    <source>
        <dbReference type="Proteomes" id="UP000198406"/>
    </source>
</evidence>
<organism evidence="1 2">
    <name type="scientific">Fistulifera solaris</name>
    <name type="common">Oleaginous diatom</name>
    <dbReference type="NCBI Taxonomy" id="1519565"/>
    <lineage>
        <taxon>Eukaryota</taxon>
        <taxon>Sar</taxon>
        <taxon>Stramenopiles</taxon>
        <taxon>Ochrophyta</taxon>
        <taxon>Bacillariophyta</taxon>
        <taxon>Bacillariophyceae</taxon>
        <taxon>Bacillariophycidae</taxon>
        <taxon>Naviculales</taxon>
        <taxon>Naviculaceae</taxon>
        <taxon>Fistulifera</taxon>
    </lineage>
</organism>
<comment type="caution">
    <text evidence="1">The sequence shown here is derived from an EMBL/GenBank/DDBJ whole genome shotgun (WGS) entry which is preliminary data.</text>
</comment>
<name>A0A1Z5JBH3_FISSO</name>
<protein>
    <submittedName>
        <fullName evidence="1">Uncharacterized protein</fullName>
    </submittedName>
</protein>
<gene>
    <name evidence="1" type="ORF">FisN_15Lh238</name>
</gene>
<evidence type="ECO:0000313" key="1">
    <source>
        <dbReference type="EMBL" id="GAX11309.1"/>
    </source>
</evidence>
<dbReference type="AlphaFoldDB" id="A0A1Z5JBH3"/>
<dbReference type="Proteomes" id="UP000198406">
    <property type="component" value="Unassembled WGS sequence"/>
</dbReference>
<sequence>MYPACLLHTIVESKCAIAFQCYAKMVAEEEHDMTKAGQEARMSALYHDEVERFVNGAEEYEGLFEYEESSSSSQTLTLPFSLHRKRNWIMTVGSNDEAITSQRLRCKSRTSPDTLMSGACLLNYAKTVVANCETAMAYADQYLVQRPRDKTHDYADYILDKMYHDESNHNKKSAERPQNWFFRGFFAFMAWGTLPLNNLWQHRSKFLMRLRKPLVNKISVKRSRQEEEEEVAPVAKKPKVPPNASLQIKRVQTMLLQHDNHQRDLERQEDHLYRHMEHAWQEYAHHYQRAKEKLYKNEEDFNDRRAVYETLKQEWVDFSSSILYPEDVDEDLVIIDSFIRKETRDLDLTQFECGEMAMEDESLLFRFVNILLLRREIFQRAIWFKIHLYSRPTETYWREYVLASDLAKFTSDRSEADAKFLTYEGMHQECKTCTSSLLQQQQEGGFFQEFLNSILEVLKKTAKFTMLGEHTIRCSDTEDLVVTPRSVRKLNSRAVVT</sequence>
<reference evidence="1 2" key="1">
    <citation type="journal article" date="2015" name="Plant Cell">
        <title>Oil accumulation by the oleaginous diatom Fistulifera solaris as revealed by the genome and transcriptome.</title>
        <authorList>
            <person name="Tanaka T."/>
            <person name="Maeda Y."/>
            <person name="Veluchamy A."/>
            <person name="Tanaka M."/>
            <person name="Abida H."/>
            <person name="Marechal E."/>
            <person name="Bowler C."/>
            <person name="Muto M."/>
            <person name="Sunaga Y."/>
            <person name="Tanaka M."/>
            <person name="Yoshino T."/>
            <person name="Taniguchi T."/>
            <person name="Fukuda Y."/>
            <person name="Nemoto M."/>
            <person name="Matsumoto M."/>
            <person name="Wong P.S."/>
            <person name="Aburatani S."/>
            <person name="Fujibuchi W."/>
        </authorList>
    </citation>
    <scope>NUCLEOTIDE SEQUENCE [LARGE SCALE GENOMIC DNA]</scope>
    <source>
        <strain evidence="1 2">JPCC DA0580</strain>
    </source>
</reference>
<keyword evidence="2" id="KW-1185">Reference proteome</keyword>